<comment type="subcellular location">
    <subcellularLocation>
        <location evidence="1">Cell envelope</location>
    </subcellularLocation>
</comment>
<protein>
    <submittedName>
        <fullName evidence="7">TlpA family protein disulfide reductase</fullName>
    </submittedName>
</protein>
<dbReference type="PANTHER" id="PTHR42852:SF6">
    <property type="entry name" value="THIOL:DISULFIDE INTERCHANGE PROTEIN DSBE"/>
    <property type="match status" value="1"/>
</dbReference>
<dbReference type="Pfam" id="PF08534">
    <property type="entry name" value="Redoxin"/>
    <property type="match status" value="1"/>
</dbReference>
<evidence type="ECO:0000313" key="8">
    <source>
        <dbReference type="Proteomes" id="UP000261174"/>
    </source>
</evidence>
<gene>
    <name evidence="7" type="ORF">DXN04_17390</name>
</gene>
<organism evidence="7 8">
    <name type="scientific">Chitinophaga silvisoli</name>
    <dbReference type="NCBI Taxonomy" id="2291814"/>
    <lineage>
        <taxon>Bacteria</taxon>
        <taxon>Pseudomonadati</taxon>
        <taxon>Bacteroidota</taxon>
        <taxon>Chitinophagia</taxon>
        <taxon>Chitinophagales</taxon>
        <taxon>Chitinophagaceae</taxon>
        <taxon>Chitinophaga</taxon>
    </lineage>
</organism>
<keyword evidence="8" id="KW-1185">Reference proteome</keyword>
<proteinExistence type="predicted"/>
<dbReference type="CDD" id="cd02966">
    <property type="entry name" value="TlpA_like_family"/>
    <property type="match status" value="1"/>
</dbReference>
<dbReference type="Gene3D" id="3.40.30.10">
    <property type="entry name" value="Glutaredoxin"/>
    <property type="match status" value="1"/>
</dbReference>
<feature type="chain" id="PRO_5017539429" evidence="5">
    <location>
        <begin position="20"/>
        <end position="189"/>
    </location>
</feature>
<dbReference type="InterPro" id="IPR036249">
    <property type="entry name" value="Thioredoxin-like_sf"/>
</dbReference>
<keyword evidence="2" id="KW-0201">Cytochrome c-type biogenesis</keyword>
<sequence length="189" mass="21098">MKKLLLCSAVLGFALTGFAQTAAPAPTKEVKYENPAADSRGYLVKVGDQAPDDFELVLTDGKKTTLKALRGKVVVLQFTASWCSVCRKEMPHLESEVWQANKNKDFVLIGVDRDEPLEKVSKFHQEMNISYPLALDPGAAIFRRYADKNAGVTRNIVIDRTGKIIYLTRLYDEKEFAAMLSVINEQLSL</sequence>
<evidence type="ECO:0000256" key="5">
    <source>
        <dbReference type="SAM" id="SignalP"/>
    </source>
</evidence>
<dbReference type="EMBL" id="QTJV01000006">
    <property type="protein sequence ID" value="RFM33735.1"/>
    <property type="molecule type" value="Genomic_DNA"/>
</dbReference>
<evidence type="ECO:0000256" key="1">
    <source>
        <dbReference type="ARBA" id="ARBA00004196"/>
    </source>
</evidence>
<feature type="domain" description="Thioredoxin" evidence="6">
    <location>
        <begin position="44"/>
        <end position="188"/>
    </location>
</feature>
<dbReference type="GO" id="GO:0030313">
    <property type="term" value="C:cell envelope"/>
    <property type="evidence" value="ECO:0007669"/>
    <property type="project" value="UniProtKB-SubCell"/>
</dbReference>
<dbReference type="SUPFAM" id="SSF52833">
    <property type="entry name" value="Thioredoxin-like"/>
    <property type="match status" value="1"/>
</dbReference>
<dbReference type="Proteomes" id="UP000261174">
    <property type="component" value="Unassembled WGS sequence"/>
</dbReference>
<dbReference type="AlphaFoldDB" id="A0A3E1P0R7"/>
<dbReference type="PANTHER" id="PTHR42852">
    <property type="entry name" value="THIOL:DISULFIDE INTERCHANGE PROTEIN DSBE"/>
    <property type="match status" value="1"/>
</dbReference>
<dbReference type="InterPro" id="IPR050553">
    <property type="entry name" value="Thioredoxin_ResA/DsbE_sf"/>
</dbReference>
<reference evidence="7 8" key="1">
    <citation type="submission" date="2018-08" db="EMBL/GenBank/DDBJ databases">
        <title>Chitinophaga sp. K20C18050901, a novel bacterium isolated from forest soil.</title>
        <authorList>
            <person name="Wang C."/>
        </authorList>
    </citation>
    <scope>NUCLEOTIDE SEQUENCE [LARGE SCALE GENOMIC DNA]</scope>
    <source>
        <strain evidence="7 8">K20C18050901</strain>
    </source>
</reference>
<name>A0A3E1P0R7_9BACT</name>
<keyword evidence="4" id="KW-0676">Redox-active center</keyword>
<evidence type="ECO:0000256" key="2">
    <source>
        <dbReference type="ARBA" id="ARBA00022748"/>
    </source>
</evidence>
<evidence type="ECO:0000259" key="6">
    <source>
        <dbReference type="PROSITE" id="PS51352"/>
    </source>
</evidence>
<feature type="signal peptide" evidence="5">
    <location>
        <begin position="1"/>
        <end position="19"/>
    </location>
</feature>
<dbReference type="GO" id="GO:0016491">
    <property type="term" value="F:oxidoreductase activity"/>
    <property type="evidence" value="ECO:0007669"/>
    <property type="project" value="InterPro"/>
</dbReference>
<keyword evidence="5" id="KW-0732">Signal</keyword>
<dbReference type="InterPro" id="IPR013766">
    <property type="entry name" value="Thioredoxin_domain"/>
</dbReference>
<accession>A0A3E1P0R7</accession>
<dbReference type="RefSeq" id="WP_116854657.1">
    <property type="nucleotide sequence ID" value="NZ_QTJV01000006.1"/>
</dbReference>
<evidence type="ECO:0000256" key="3">
    <source>
        <dbReference type="ARBA" id="ARBA00023157"/>
    </source>
</evidence>
<evidence type="ECO:0000313" key="7">
    <source>
        <dbReference type="EMBL" id="RFM33735.1"/>
    </source>
</evidence>
<dbReference type="InterPro" id="IPR013740">
    <property type="entry name" value="Redoxin"/>
</dbReference>
<dbReference type="PROSITE" id="PS51352">
    <property type="entry name" value="THIOREDOXIN_2"/>
    <property type="match status" value="1"/>
</dbReference>
<dbReference type="OrthoDB" id="9815205at2"/>
<comment type="caution">
    <text evidence="7">The sequence shown here is derived from an EMBL/GenBank/DDBJ whole genome shotgun (WGS) entry which is preliminary data.</text>
</comment>
<dbReference type="GO" id="GO:0017004">
    <property type="term" value="P:cytochrome complex assembly"/>
    <property type="evidence" value="ECO:0007669"/>
    <property type="project" value="UniProtKB-KW"/>
</dbReference>
<evidence type="ECO:0000256" key="4">
    <source>
        <dbReference type="ARBA" id="ARBA00023284"/>
    </source>
</evidence>
<keyword evidence="3" id="KW-1015">Disulfide bond</keyword>